<sequence>MNYIRLLLHHRSSISFILSHNDGTDKSMDSLDHIVQDLIICLEFMLNRAAEAYGSGGLQCFFLMHNLHFAVKQAEGLELSPFLGHTWVQVHKDFIERYMETYVDLSWGPVVSCLNTRKSMLGCCFNQYSNRVRFCLQFDSTYYNQEHWKVEDPPLREVVRRAVCNKVIPAYRTHFQKSKNVHERYNPELLEVQLMQLFEGRTS</sequence>
<accession>A0A0A9HA69</accession>
<dbReference type="GO" id="GO:0015031">
    <property type="term" value="P:protein transport"/>
    <property type="evidence" value="ECO:0007669"/>
    <property type="project" value="UniProtKB-KW"/>
</dbReference>
<dbReference type="AlphaFoldDB" id="A0A0A9HA69"/>
<dbReference type="Gene3D" id="1.20.1280.170">
    <property type="entry name" value="Exocyst complex component Exo70"/>
    <property type="match status" value="1"/>
</dbReference>
<reference evidence="5" key="1">
    <citation type="submission" date="2014-09" db="EMBL/GenBank/DDBJ databases">
        <authorList>
            <person name="Magalhaes I.L.F."/>
            <person name="Oliveira U."/>
            <person name="Santos F.R."/>
            <person name="Vidigal T.H.D.A."/>
            <person name="Brescovit A.D."/>
            <person name="Santos A.J."/>
        </authorList>
    </citation>
    <scope>NUCLEOTIDE SEQUENCE</scope>
    <source>
        <tissue evidence="5">Shoot tissue taken approximately 20 cm above the soil surface</tissue>
    </source>
</reference>
<dbReference type="PANTHER" id="PTHR12542">
    <property type="entry name" value="EXOCYST COMPLEX PROTEIN EXO70"/>
    <property type="match status" value="1"/>
</dbReference>
<dbReference type="InterPro" id="IPR016159">
    <property type="entry name" value="Cullin_repeat-like_dom_sf"/>
</dbReference>
<dbReference type="GO" id="GO:0000145">
    <property type="term" value="C:exocyst"/>
    <property type="evidence" value="ECO:0007669"/>
    <property type="project" value="InterPro"/>
</dbReference>
<dbReference type="GO" id="GO:0005546">
    <property type="term" value="F:phosphatidylinositol-4,5-bisphosphate binding"/>
    <property type="evidence" value="ECO:0007669"/>
    <property type="project" value="InterPro"/>
</dbReference>
<evidence type="ECO:0000313" key="5">
    <source>
        <dbReference type="EMBL" id="JAE34075.1"/>
    </source>
</evidence>
<dbReference type="Pfam" id="PF03081">
    <property type="entry name" value="Exo70_C"/>
    <property type="match status" value="1"/>
</dbReference>
<evidence type="ECO:0000256" key="1">
    <source>
        <dbReference type="ARBA" id="ARBA00006756"/>
    </source>
</evidence>
<dbReference type="SUPFAM" id="SSF74788">
    <property type="entry name" value="Cullin repeat-like"/>
    <property type="match status" value="1"/>
</dbReference>
<organism evidence="5">
    <name type="scientific">Arundo donax</name>
    <name type="common">Giant reed</name>
    <name type="synonym">Donax arundinaceus</name>
    <dbReference type="NCBI Taxonomy" id="35708"/>
    <lineage>
        <taxon>Eukaryota</taxon>
        <taxon>Viridiplantae</taxon>
        <taxon>Streptophyta</taxon>
        <taxon>Embryophyta</taxon>
        <taxon>Tracheophyta</taxon>
        <taxon>Spermatophyta</taxon>
        <taxon>Magnoliopsida</taxon>
        <taxon>Liliopsida</taxon>
        <taxon>Poales</taxon>
        <taxon>Poaceae</taxon>
        <taxon>PACMAD clade</taxon>
        <taxon>Arundinoideae</taxon>
        <taxon>Arundineae</taxon>
        <taxon>Arundo</taxon>
    </lineage>
</organism>
<keyword evidence="2 3" id="KW-0813">Transport</keyword>
<comment type="function">
    <text evidence="3">Component of the exocyst complex.</text>
</comment>
<dbReference type="InterPro" id="IPR004140">
    <property type="entry name" value="Exo70"/>
</dbReference>
<keyword evidence="3" id="KW-0653">Protein transport</keyword>
<name>A0A0A9HA69_ARUDO</name>
<dbReference type="EMBL" id="GBRH01163821">
    <property type="protein sequence ID" value="JAE34075.1"/>
    <property type="molecule type" value="Transcribed_RNA"/>
</dbReference>
<dbReference type="InterPro" id="IPR046364">
    <property type="entry name" value="Exo70_C"/>
</dbReference>
<comment type="similarity">
    <text evidence="1 3">Belongs to the EXO70 family.</text>
</comment>
<evidence type="ECO:0000256" key="2">
    <source>
        <dbReference type="ARBA" id="ARBA00022448"/>
    </source>
</evidence>
<protein>
    <recommendedName>
        <fullName evidence="3">Exocyst subunit Exo70 family protein</fullName>
    </recommendedName>
</protein>
<evidence type="ECO:0000259" key="4">
    <source>
        <dbReference type="Pfam" id="PF03081"/>
    </source>
</evidence>
<evidence type="ECO:0000256" key="3">
    <source>
        <dbReference type="RuleBase" id="RU365026"/>
    </source>
</evidence>
<keyword evidence="3" id="KW-0268">Exocytosis</keyword>
<reference evidence="5" key="2">
    <citation type="journal article" date="2015" name="Data Brief">
        <title>Shoot transcriptome of the giant reed, Arundo donax.</title>
        <authorList>
            <person name="Barrero R.A."/>
            <person name="Guerrero F.D."/>
            <person name="Moolhuijzen P."/>
            <person name="Goolsby J.A."/>
            <person name="Tidwell J."/>
            <person name="Bellgard S.E."/>
            <person name="Bellgard M.I."/>
        </authorList>
    </citation>
    <scope>NUCLEOTIDE SEQUENCE</scope>
    <source>
        <tissue evidence="5">Shoot tissue taken approximately 20 cm above the soil surface</tissue>
    </source>
</reference>
<feature type="domain" description="Exocyst complex subunit Exo70 C-terminal" evidence="4">
    <location>
        <begin position="1"/>
        <end position="194"/>
    </location>
</feature>
<dbReference type="PANTHER" id="PTHR12542:SF138">
    <property type="entry name" value="EXOCYST SUBUNIT EXO70 FAMILY PROTEIN"/>
    <property type="match status" value="1"/>
</dbReference>
<proteinExistence type="inferred from homology"/>
<dbReference type="GO" id="GO:0006887">
    <property type="term" value="P:exocytosis"/>
    <property type="evidence" value="ECO:0007669"/>
    <property type="project" value="UniProtKB-KW"/>
</dbReference>